<keyword evidence="1" id="KW-0175">Coiled coil</keyword>
<dbReference type="GO" id="GO:0005634">
    <property type="term" value="C:nucleus"/>
    <property type="evidence" value="ECO:0007669"/>
    <property type="project" value="TreeGrafter"/>
</dbReference>
<feature type="signal peptide" evidence="2">
    <location>
        <begin position="1"/>
        <end position="18"/>
    </location>
</feature>
<dbReference type="GO" id="GO:0030178">
    <property type="term" value="P:negative regulation of Wnt signaling pathway"/>
    <property type="evidence" value="ECO:0007669"/>
    <property type="project" value="TreeGrafter"/>
</dbReference>
<dbReference type="eggNOG" id="ENOG502SVED">
    <property type="taxonomic scope" value="Eukaryota"/>
</dbReference>
<dbReference type="Gene3D" id="3.40.30.10">
    <property type="entry name" value="Glutaredoxin"/>
    <property type="match status" value="1"/>
</dbReference>
<dbReference type="WBParaSite" id="BXY_0004200.1">
    <property type="protein sequence ID" value="BXY_0004200.1"/>
    <property type="gene ID" value="BXY_0004200"/>
</dbReference>
<dbReference type="SUPFAM" id="SSF52833">
    <property type="entry name" value="Thioredoxin-like"/>
    <property type="match status" value="1"/>
</dbReference>
<protein>
    <submittedName>
        <fullName evidence="5">Thioredoxin domain-containing protein</fullName>
    </submittedName>
</protein>
<sequence length="371" mass="41388">MLSTVLLLFLFIISPSFAFPDPAKETPATIEDAEKVVETSAQHDFPFNGMGRIGNGYGMGGMGMGDAAVSFDFNCKCQAKSNLPKNMQVPTDANQAAQQQINTLNEQIRRLNDQLRRTQQGQSTFEQFAQILSMADGLDCNCSGSSAPFNNFPFGGGESSRMGPMGGQMPFIPGGNMIASPMGQQRMFPGIGRAFESFCCKVMLLARLATRNCRRAFSADPGSHFLEYVDLKSRNGEVNKEKFRNEAVLVYFSAGWCSTCKELTPKIKKFYENTKDQGLDVVWVSRDRSADDQIEYYEQQLPPWPYVPFGTKDIRGFLKLFEIKTIPTLMLVDKEGKVVDDGARVKVEKSYESPDESLKVLSKWRKQLGLQ</sequence>
<dbReference type="InterPro" id="IPR036249">
    <property type="entry name" value="Thioredoxin-like_sf"/>
</dbReference>
<dbReference type="InterPro" id="IPR012336">
    <property type="entry name" value="Thioredoxin-like_fold"/>
</dbReference>
<dbReference type="GO" id="GO:0031397">
    <property type="term" value="P:negative regulation of protein ubiquitination"/>
    <property type="evidence" value="ECO:0007669"/>
    <property type="project" value="TreeGrafter"/>
</dbReference>
<organism evidence="4 5">
    <name type="scientific">Bursaphelenchus xylophilus</name>
    <name type="common">Pinewood nematode worm</name>
    <name type="synonym">Aphelenchoides xylophilus</name>
    <dbReference type="NCBI Taxonomy" id="6326"/>
    <lineage>
        <taxon>Eukaryota</taxon>
        <taxon>Metazoa</taxon>
        <taxon>Ecdysozoa</taxon>
        <taxon>Nematoda</taxon>
        <taxon>Chromadorea</taxon>
        <taxon>Rhabditida</taxon>
        <taxon>Tylenchina</taxon>
        <taxon>Tylenchomorpha</taxon>
        <taxon>Aphelenchoidea</taxon>
        <taxon>Aphelenchoididae</taxon>
        <taxon>Bursaphelenchus</taxon>
    </lineage>
</organism>
<dbReference type="PROSITE" id="PS51352">
    <property type="entry name" value="THIOREDOXIN_2"/>
    <property type="match status" value="1"/>
</dbReference>
<keyword evidence="2" id="KW-0732">Signal</keyword>
<evidence type="ECO:0000256" key="1">
    <source>
        <dbReference type="SAM" id="Coils"/>
    </source>
</evidence>
<evidence type="ECO:0000313" key="4">
    <source>
        <dbReference type="Proteomes" id="UP000095284"/>
    </source>
</evidence>
<dbReference type="PANTHER" id="PTHR46472:SF1">
    <property type="entry name" value="NUCLEOREDOXIN"/>
    <property type="match status" value="1"/>
</dbReference>
<feature type="coiled-coil region" evidence="1">
    <location>
        <begin position="94"/>
        <end position="121"/>
    </location>
</feature>
<feature type="domain" description="Thioredoxin" evidence="3">
    <location>
        <begin position="219"/>
        <end position="366"/>
    </location>
</feature>
<evidence type="ECO:0000256" key="2">
    <source>
        <dbReference type="SAM" id="SignalP"/>
    </source>
</evidence>
<dbReference type="Proteomes" id="UP000095284">
    <property type="component" value="Unplaced"/>
</dbReference>
<dbReference type="InterPro" id="IPR013766">
    <property type="entry name" value="Thioredoxin_domain"/>
</dbReference>
<dbReference type="PANTHER" id="PTHR46472">
    <property type="entry name" value="NUCLEOREDOXIN"/>
    <property type="match status" value="1"/>
</dbReference>
<dbReference type="AlphaFoldDB" id="A0A1I7RH65"/>
<accession>A0A1I7RH65</accession>
<dbReference type="GO" id="GO:0004791">
    <property type="term" value="F:thioredoxin-disulfide reductase (NADPH) activity"/>
    <property type="evidence" value="ECO:0007669"/>
    <property type="project" value="TreeGrafter"/>
</dbReference>
<proteinExistence type="predicted"/>
<name>A0A1I7RH65_BURXY</name>
<evidence type="ECO:0000259" key="3">
    <source>
        <dbReference type="PROSITE" id="PS51352"/>
    </source>
</evidence>
<evidence type="ECO:0000313" key="5">
    <source>
        <dbReference type="WBParaSite" id="BXY_0004200.1"/>
    </source>
</evidence>
<dbReference type="Pfam" id="PF13905">
    <property type="entry name" value="Thioredoxin_8"/>
    <property type="match status" value="1"/>
</dbReference>
<feature type="chain" id="PRO_5009304179" evidence="2">
    <location>
        <begin position="19"/>
        <end position="371"/>
    </location>
</feature>
<reference evidence="5" key="1">
    <citation type="submission" date="2016-11" db="UniProtKB">
        <authorList>
            <consortium name="WormBaseParasite"/>
        </authorList>
    </citation>
    <scope>IDENTIFICATION</scope>
</reference>